<sequence length="90" mass="10938">MIKKWEVDYIFTRSKKLTDESNKINKGNAKLYLDGVGWKHIGCIERDQINLNLSEQEWKVVFSWFNYNKDKEWFDAEAYNKLNKQFNERV</sequence>
<dbReference type="Proteomes" id="UP000293846">
    <property type="component" value="Unassembled WGS sequence"/>
</dbReference>
<dbReference type="RefSeq" id="WP_131239728.1">
    <property type="nucleotide sequence ID" value="NZ_SJTH01000131.1"/>
</dbReference>
<keyword evidence="2" id="KW-1185">Reference proteome</keyword>
<accession>A0A4R1AT16</accession>
<dbReference type="AlphaFoldDB" id="A0A4R1AT16"/>
<reference evidence="1 2" key="1">
    <citation type="submission" date="2019-03" db="EMBL/GenBank/DDBJ databases">
        <authorList>
            <person name="Jensen L."/>
            <person name="Storgaard J."/>
            <person name="Sulaj E."/>
            <person name="Schramm A."/>
            <person name="Marshall I.P.G."/>
        </authorList>
    </citation>
    <scope>NUCLEOTIDE SEQUENCE [LARGE SCALE GENOMIC DNA]</scope>
    <source>
        <strain evidence="1 2">2017H2G3</strain>
    </source>
</reference>
<evidence type="ECO:0000313" key="1">
    <source>
        <dbReference type="EMBL" id="TCI99990.1"/>
    </source>
</evidence>
<organism evidence="1 2">
    <name type="scientific">Cytobacillus praedii</name>
    <dbReference type="NCBI Taxonomy" id="1742358"/>
    <lineage>
        <taxon>Bacteria</taxon>
        <taxon>Bacillati</taxon>
        <taxon>Bacillota</taxon>
        <taxon>Bacilli</taxon>
        <taxon>Bacillales</taxon>
        <taxon>Bacillaceae</taxon>
        <taxon>Cytobacillus</taxon>
    </lineage>
</organism>
<proteinExistence type="predicted"/>
<evidence type="ECO:0000313" key="2">
    <source>
        <dbReference type="Proteomes" id="UP000293846"/>
    </source>
</evidence>
<protein>
    <submittedName>
        <fullName evidence="1">Uncharacterized protein</fullName>
    </submittedName>
</protein>
<comment type="caution">
    <text evidence="1">The sequence shown here is derived from an EMBL/GenBank/DDBJ whole genome shotgun (WGS) entry which is preliminary data.</text>
</comment>
<dbReference type="EMBL" id="SJTH01000131">
    <property type="protein sequence ID" value="TCI99990.1"/>
    <property type="molecule type" value="Genomic_DNA"/>
</dbReference>
<name>A0A4R1AT16_9BACI</name>
<gene>
    <name evidence="1" type="ORF">E0Y62_27070</name>
</gene>